<dbReference type="EMBL" id="CP115450">
    <property type="protein sequence ID" value="WBP91196.1"/>
    <property type="molecule type" value="Genomic_DNA"/>
</dbReference>
<sequence length="368" mass="39156">MAPLPIDLALLHELLDVEDHWPPIVLLRNARAVRGHLPPLVLSVAELAGSAMGPGSRDELRRMRDRAALYERITADLDTVRGARVLKGPSLAARYPAGVLRPLGDLDVVVPDEAALWDAARLVLRDWPVDELDVSLLDDGGTRHLLVTLRWPAEDPMLDPEPKIEISTFAYPGEPGLVPMRATPPEDRLLADVLALAEERFQRPFTAKDRLDLAVVLASAEAPVAALVAAAEHYHLAPELLELCESVRTVPSLRTGVPDELTAALAGPAARETARRAAAGAPDAPAEGTDGPAWAGTSPEVAAALAAGQPVHGLLLRRPEQPGPDLLSRTRTVGAGTLLATPIGDFLLVTGELVDPEQYQAALAALDD</sequence>
<evidence type="ECO:0000313" key="3">
    <source>
        <dbReference type="Proteomes" id="UP001212821"/>
    </source>
</evidence>
<reference evidence="3" key="1">
    <citation type="submission" date="2022-12" db="EMBL/GenBank/DDBJ databases">
        <authorList>
            <person name="Mo P."/>
        </authorList>
    </citation>
    <scope>NUCLEOTIDE SEQUENCE [LARGE SCALE GENOMIC DNA]</scope>
    <source>
        <strain evidence="3">HUAS 3-15</strain>
    </source>
</reference>
<proteinExistence type="predicted"/>
<dbReference type="Proteomes" id="UP001212821">
    <property type="component" value="Chromosome"/>
</dbReference>
<accession>A0ABY7QF76</accession>
<name>A0ABY7QF76_9ACTN</name>
<organism evidence="2 3">
    <name type="scientific">Kitasatospora cathayae</name>
    <dbReference type="NCBI Taxonomy" id="3004092"/>
    <lineage>
        <taxon>Bacteria</taxon>
        <taxon>Bacillati</taxon>
        <taxon>Actinomycetota</taxon>
        <taxon>Actinomycetes</taxon>
        <taxon>Kitasatosporales</taxon>
        <taxon>Streptomycetaceae</taxon>
        <taxon>Kitasatospora</taxon>
    </lineage>
</organism>
<evidence type="ECO:0008006" key="4">
    <source>
        <dbReference type="Google" id="ProtNLM"/>
    </source>
</evidence>
<evidence type="ECO:0000313" key="2">
    <source>
        <dbReference type="EMBL" id="WBP91196.1"/>
    </source>
</evidence>
<feature type="region of interest" description="Disordered" evidence="1">
    <location>
        <begin position="266"/>
        <end position="291"/>
    </location>
</feature>
<keyword evidence="3" id="KW-1185">Reference proteome</keyword>
<dbReference type="RefSeq" id="WP_270150409.1">
    <property type="nucleotide sequence ID" value="NZ_CP115450.1"/>
</dbReference>
<evidence type="ECO:0000256" key="1">
    <source>
        <dbReference type="SAM" id="MobiDB-lite"/>
    </source>
</evidence>
<gene>
    <name evidence="2" type="ORF">O1G21_38500</name>
</gene>
<protein>
    <recommendedName>
        <fullName evidence="4">Nucleotidyltransferase</fullName>
    </recommendedName>
</protein>